<dbReference type="Proteomes" id="UP000321947">
    <property type="component" value="Unassembled WGS sequence"/>
</dbReference>
<dbReference type="EMBL" id="SSTD01003480">
    <property type="protein sequence ID" value="TYK26290.1"/>
    <property type="molecule type" value="Genomic_DNA"/>
</dbReference>
<evidence type="ECO:0000313" key="4">
    <source>
        <dbReference type="Proteomes" id="UP000321947"/>
    </source>
</evidence>
<organism evidence="1 3">
    <name type="scientific">Cucumis melo var. makuwa</name>
    <name type="common">Oriental melon</name>
    <dbReference type="NCBI Taxonomy" id="1194695"/>
    <lineage>
        <taxon>Eukaryota</taxon>
        <taxon>Viridiplantae</taxon>
        <taxon>Streptophyta</taxon>
        <taxon>Embryophyta</taxon>
        <taxon>Tracheophyta</taxon>
        <taxon>Spermatophyta</taxon>
        <taxon>Magnoliopsida</taxon>
        <taxon>eudicotyledons</taxon>
        <taxon>Gunneridae</taxon>
        <taxon>Pentapetalae</taxon>
        <taxon>rosids</taxon>
        <taxon>fabids</taxon>
        <taxon>Cucurbitales</taxon>
        <taxon>Cucurbitaceae</taxon>
        <taxon>Benincaseae</taxon>
        <taxon>Cucumis</taxon>
    </lineage>
</organism>
<dbReference type="EMBL" id="SSTE01000699">
    <property type="protein sequence ID" value="KAA0067053.1"/>
    <property type="molecule type" value="Genomic_DNA"/>
</dbReference>
<dbReference type="InterPro" id="IPR016197">
    <property type="entry name" value="Chromo-like_dom_sf"/>
</dbReference>
<sequence length="84" mass="10087">MEFSRIHDVFHVSMLRKYVQDPSCILETQPIHLKENLSYEEKPIQILEKKEQVLRNKVIPLVKVLWRNHNTEEATWETEQAMKA</sequence>
<protein>
    <submittedName>
        <fullName evidence="1">Chromo domain-containing protein</fullName>
    </submittedName>
</protein>
<dbReference type="AlphaFoldDB" id="A0A5A7VG37"/>
<gene>
    <name evidence="2" type="ORF">E5676_scaffold14G00650</name>
    <name evidence="1" type="ORF">E6C27_scaffold38G001010</name>
</gene>
<accession>A0A5A7VG37</accession>
<name>A0A5A7VG37_CUCMM</name>
<dbReference type="PANTHER" id="PTHR46148:SF60">
    <property type="entry name" value="CHROMO DOMAIN-CONTAINING PROTEIN"/>
    <property type="match status" value="1"/>
</dbReference>
<reference evidence="3 4" key="1">
    <citation type="submission" date="2019-08" db="EMBL/GenBank/DDBJ databases">
        <title>Draft genome sequences of two oriental melons (Cucumis melo L. var makuwa).</title>
        <authorList>
            <person name="Kwon S.-Y."/>
        </authorList>
    </citation>
    <scope>NUCLEOTIDE SEQUENCE [LARGE SCALE GENOMIC DNA]</scope>
    <source>
        <strain evidence="4">cv. Chang Bougi</strain>
        <strain evidence="3">cv. SW 3</strain>
        <tissue evidence="1">Leaf</tissue>
    </source>
</reference>
<evidence type="ECO:0000313" key="2">
    <source>
        <dbReference type="EMBL" id="TYK26290.1"/>
    </source>
</evidence>
<dbReference type="OrthoDB" id="998593at2759"/>
<proteinExistence type="predicted"/>
<dbReference type="Proteomes" id="UP000321393">
    <property type="component" value="Unassembled WGS sequence"/>
</dbReference>
<comment type="caution">
    <text evidence="1">The sequence shown here is derived from an EMBL/GenBank/DDBJ whole genome shotgun (WGS) entry which is preliminary data.</text>
</comment>
<dbReference type="SUPFAM" id="SSF54160">
    <property type="entry name" value="Chromo domain-like"/>
    <property type="match status" value="1"/>
</dbReference>
<dbReference type="PANTHER" id="PTHR46148">
    <property type="entry name" value="CHROMO DOMAIN-CONTAINING PROTEIN"/>
    <property type="match status" value="1"/>
</dbReference>
<evidence type="ECO:0000313" key="3">
    <source>
        <dbReference type="Proteomes" id="UP000321393"/>
    </source>
</evidence>
<evidence type="ECO:0000313" key="1">
    <source>
        <dbReference type="EMBL" id="KAA0067053.1"/>
    </source>
</evidence>